<comment type="caution">
    <text evidence="2">The sequence shown here is derived from an EMBL/GenBank/DDBJ whole genome shotgun (WGS) entry which is preliminary data.</text>
</comment>
<proteinExistence type="predicted"/>
<organism evidence="2 3">
    <name type="scientific">Microbispora amethystogenes</name>
    <dbReference type="NCBI Taxonomy" id="1427754"/>
    <lineage>
        <taxon>Bacteria</taxon>
        <taxon>Bacillati</taxon>
        <taxon>Actinomycetota</taxon>
        <taxon>Actinomycetes</taxon>
        <taxon>Streptosporangiales</taxon>
        <taxon>Streptosporangiaceae</taxon>
        <taxon>Microbispora</taxon>
    </lineage>
</organism>
<feature type="region of interest" description="Disordered" evidence="1">
    <location>
        <begin position="1"/>
        <end position="35"/>
    </location>
</feature>
<dbReference type="SUPFAM" id="SSF55729">
    <property type="entry name" value="Acyl-CoA N-acyltransferases (Nat)"/>
    <property type="match status" value="1"/>
</dbReference>
<reference evidence="2 3" key="1">
    <citation type="submission" date="2021-01" db="EMBL/GenBank/DDBJ databases">
        <title>Whole genome shotgun sequence of Microbispora amethystogenes NBRC 101907.</title>
        <authorList>
            <person name="Komaki H."/>
            <person name="Tamura T."/>
        </authorList>
    </citation>
    <scope>NUCLEOTIDE SEQUENCE [LARGE SCALE GENOMIC DNA]</scope>
    <source>
        <strain evidence="2 3">NBRC 101907</strain>
    </source>
</reference>
<dbReference type="EMBL" id="BOOB01000014">
    <property type="protein sequence ID" value="GIH32057.1"/>
    <property type="molecule type" value="Genomic_DNA"/>
</dbReference>
<dbReference type="PANTHER" id="PTHR41700">
    <property type="entry name" value="GCN5-RELATED N-ACETYLTRANSFERASE"/>
    <property type="match status" value="1"/>
</dbReference>
<feature type="compositionally biased region" description="Gly residues" evidence="1">
    <location>
        <begin position="325"/>
        <end position="344"/>
    </location>
</feature>
<feature type="region of interest" description="Disordered" evidence="1">
    <location>
        <begin position="301"/>
        <end position="344"/>
    </location>
</feature>
<dbReference type="InterPro" id="IPR038764">
    <property type="entry name" value="GNAT_N_AcTrfase_prd"/>
</dbReference>
<feature type="compositionally biased region" description="Low complexity" evidence="1">
    <location>
        <begin position="16"/>
        <end position="35"/>
    </location>
</feature>
<dbReference type="PANTHER" id="PTHR41700:SF1">
    <property type="entry name" value="N-ACETYLTRANSFERASE DOMAIN-CONTAINING PROTEIN"/>
    <property type="match status" value="1"/>
</dbReference>
<evidence type="ECO:0000313" key="2">
    <source>
        <dbReference type="EMBL" id="GIH32057.1"/>
    </source>
</evidence>
<sequence length="344" mass="35715">MRVNAGGREIGGPRTPRGSEIGGPRPPRGGRAADAGRQARAVAARSGLRIAELSTNDEFGRVVRLFDGIWHPEPWNPPVTAELMRALSHAGGYVAGAFDGPDLVGACVGFLAAPAGEVLHSHVTGAVRPGAGFALKLHQRAWALRHGLSRITWTFDPLVRRNAHFNLAKLAARPEEYLPDFYGSMGDALNAGDESDRLLAVWRLGAPAVARACAGVPYRPASTDGAGAALADRDDRPLVLRTDAPAVLVAVPADMETLRRHDPGTAAAWRHAVRDVLGGLMAEGGRVTGFADGCYVVERRPGRRSGGLGRAPDGGADGGPDRGTDGGARGRGGDASGGAGQPGR</sequence>
<evidence type="ECO:0008006" key="4">
    <source>
        <dbReference type="Google" id="ProtNLM"/>
    </source>
</evidence>
<accession>A0ABQ4FB63</accession>
<evidence type="ECO:0000256" key="1">
    <source>
        <dbReference type="SAM" id="MobiDB-lite"/>
    </source>
</evidence>
<name>A0ABQ4FB63_9ACTN</name>
<evidence type="ECO:0000313" key="3">
    <source>
        <dbReference type="Proteomes" id="UP000651728"/>
    </source>
</evidence>
<keyword evidence="3" id="KW-1185">Reference proteome</keyword>
<protein>
    <recommendedName>
        <fullName evidence="4">GNAT family N-acetyltransferase</fullName>
    </recommendedName>
</protein>
<dbReference type="Proteomes" id="UP000651728">
    <property type="component" value="Unassembled WGS sequence"/>
</dbReference>
<gene>
    <name evidence="2" type="ORF">Mam01_22210</name>
</gene>
<dbReference type="InterPro" id="IPR016181">
    <property type="entry name" value="Acyl_CoA_acyltransferase"/>
</dbReference>